<evidence type="ECO:0000313" key="2">
    <source>
        <dbReference type="EMBL" id="SHL33922.1"/>
    </source>
</evidence>
<sequence length="201" mass="21536">MKTMKSWMTTFAVLAMALCLGAFPAMADDVTDAINEGVNQYKAGNYSEAASQLDYAAQLIRQKKGGDLETMFPKPLSGWTAEDATSTAAGAAMFGGGVTAQRNYYKDGSNITINIMTDSPAMQGMMMMLSNPAFASSSGMKLDKVNGQRAMYEYDAANQTGEMTIVVNNKYLITVNGDVVSLDEIKAYAGAIDFDKLAAMQ</sequence>
<dbReference type="EMBL" id="FQZU01000061">
    <property type="protein sequence ID" value="SHL33922.1"/>
    <property type="molecule type" value="Genomic_DNA"/>
</dbReference>
<keyword evidence="3" id="KW-1185">Reference proteome</keyword>
<keyword evidence="1" id="KW-0732">Signal</keyword>
<evidence type="ECO:0000256" key="1">
    <source>
        <dbReference type="SAM" id="SignalP"/>
    </source>
</evidence>
<reference evidence="3" key="1">
    <citation type="submission" date="2016-11" db="EMBL/GenBank/DDBJ databases">
        <authorList>
            <person name="Varghese N."/>
            <person name="Submissions S."/>
        </authorList>
    </citation>
    <scope>NUCLEOTIDE SEQUENCE [LARGE SCALE GENOMIC DNA]</scope>
    <source>
        <strain evidence="3">DSM 16219</strain>
    </source>
</reference>
<protein>
    <submittedName>
        <fullName evidence="2">Uncharacterized protein</fullName>
    </submittedName>
</protein>
<accession>A0A1M6ZTW7</accession>
<feature type="signal peptide" evidence="1">
    <location>
        <begin position="1"/>
        <end position="27"/>
    </location>
</feature>
<dbReference type="Proteomes" id="UP000183994">
    <property type="component" value="Unassembled WGS sequence"/>
</dbReference>
<name>A0A1M6ZTW7_9BACT</name>
<organism evidence="2 3">
    <name type="scientific">Desulfatibacillum alkenivorans DSM 16219</name>
    <dbReference type="NCBI Taxonomy" id="1121393"/>
    <lineage>
        <taxon>Bacteria</taxon>
        <taxon>Pseudomonadati</taxon>
        <taxon>Thermodesulfobacteriota</taxon>
        <taxon>Desulfobacteria</taxon>
        <taxon>Desulfobacterales</taxon>
        <taxon>Desulfatibacillaceae</taxon>
        <taxon>Desulfatibacillum</taxon>
    </lineage>
</organism>
<feature type="chain" id="PRO_5012748533" evidence="1">
    <location>
        <begin position="28"/>
        <end position="201"/>
    </location>
</feature>
<proteinExistence type="predicted"/>
<dbReference type="RefSeq" id="WP_170868469.1">
    <property type="nucleotide sequence ID" value="NZ_FQZU01000061.1"/>
</dbReference>
<evidence type="ECO:0000313" key="3">
    <source>
        <dbReference type="Proteomes" id="UP000183994"/>
    </source>
</evidence>
<dbReference type="AlphaFoldDB" id="A0A1M6ZTW7"/>
<gene>
    <name evidence="2" type="ORF">SAMN02745216_05038</name>
</gene>
<dbReference type="STRING" id="1121393.SAMN02745216_05038"/>